<dbReference type="RefSeq" id="WP_125484155.1">
    <property type="nucleotide sequence ID" value="NZ_RSDW01000001.1"/>
</dbReference>
<dbReference type="PROSITE" id="PS50110">
    <property type="entry name" value="RESPONSE_REGULATORY"/>
    <property type="match status" value="1"/>
</dbReference>
<dbReference type="PANTHER" id="PTHR44591">
    <property type="entry name" value="STRESS RESPONSE REGULATOR PROTEIN 1"/>
    <property type="match status" value="1"/>
</dbReference>
<dbReference type="Proteomes" id="UP000269669">
    <property type="component" value="Unassembled WGS sequence"/>
</dbReference>
<feature type="modified residue" description="4-aspartylphosphate" evidence="2">
    <location>
        <position position="59"/>
    </location>
</feature>
<dbReference type="GO" id="GO:0000160">
    <property type="term" value="P:phosphorelay signal transduction system"/>
    <property type="evidence" value="ECO:0007669"/>
    <property type="project" value="InterPro"/>
</dbReference>
<dbReference type="Gene3D" id="3.40.50.2300">
    <property type="match status" value="1"/>
</dbReference>
<evidence type="ECO:0000256" key="2">
    <source>
        <dbReference type="PROSITE-ProRule" id="PRU00169"/>
    </source>
</evidence>
<dbReference type="InterPro" id="IPR001789">
    <property type="entry name" value="Sig_transdc_resp-reg_receiver"/>
</dbReference>
<protein>
    <submittedName>
        <fullName evidence="4">Response regulator receiver domain-containing protein</fullName>
    </submittedName>
</protein>
<keyword evidence="1 2" id="KW-0597">Phosphoprotein</keyword>
<dbReference type="SMART" id="SM00448">
    <property type="entry name" value="REC"/>
    <property type="match status" value="1"/>
</dbReference>
<dbReference type="Pfam" id="PF00072">
    <property type="entry name" value="Response_reg"/>
    <property type="match status" value="1"/>
</dbReference>
<organism evidence="4 5">
    <name type="scientific">Edaphobacter aggregans</name>
    <dbReference type="NCBI Taxonomy" id="570835"/>
    <lineage>
        <taxon>Bacteria</taxon>
        <taxon>Pseudomonadati</taxon>
        <taxon>Acidobacteriota</taxon>
        <taxon>Terriglobia</taxon>
        <taxon>Terriglobales</taxon>
        <taxon>Acidobacteriaceae</taxon>
        <taxon>Edaphobacter</taxon>
    </lineage>
</organism>
<dbReference type="SUPFAM" id="SSF52172">
    <property type="entry name" value="CheY-like"/>
    <property type="match status" value="1"/>
</dbReference>
<evidence type="ECO:0000313" key="4">
    <source>
        <dbReference type="EMBL" id="RSL15413.1"/>
    </source>
</evidence>
<name>A0A3R9NRU2_9BACT</name>
<reference evidence="4 5" key="1">
    <citation type="submission" date="2018-12" db="EMBL/GenBank/DDBJ databases">
        <title>Sequencing of bacterial isolates from soil warming experiment in Harvard Forest, Massachusetts, USA.</title>
        <authorList>
            <person name="Deangelis K."/>
        </authorList>
    </citation>
    <scope>NUCLEOTIDE SEQUENCE [LARGE SCALE GENOMIC DNA]</scope>
    <source>
        <strain evidence="4 5">EB153</strain>
    </source>
</reference>
<comment type="caution">
    <text evidence="4">The sequence shown here is derived from an EMBL/GenBank/DDBJ whole genome shotgun (WGS) entry which is preliminary data.</text>
</comment>
<dbReference type="OrthoDB" id="120990at2"/>
<gene>
    <name evidence="4" type="ORF">EDE15_0900</name>
</gene>
<evidence type="ECO:0000313" key="5">
    <source>
        <dbReference type="Proteomes" id="UP000269669"/>
    </source>
</evidence>
<dbReference type="PANTHER" id="PTHR44591:SF25">
    <property type="entry name" value="CHEMOTAXIS TWO-COMPONENT RESPONSE REGULATOR"/>
    <property type="match status" value="1"/>
</dbReference>
<evidence type="ECO:0000259" key="3">
    <source>
        <dbReference type="PROSITE" id="PS50110"/>
    </source>
</evidence>
<sequence>MIDCLPTATRIGLVDDDLSVRKAMSRLFRARGSECVTYESAEAALADPELLQIHCLILDIELPEMNGFELRDRLIELGSPIPHLFVTAHSESDFADWSVRIGDSPYLRKPVDENQLISLINKVIT</sequence>
<dbReference type="EMBL" id="RSDW01000001">
    <property type="protein sequence ID" value="RSL15413.1"/>
    <property type="molecule type" value="Genomic_DNA"/>
</dbReference>
<proteinExistence type="predicted"/>
<dbReference type="AlphaFoldDB" id="A0A3R9NRU2"/>
<feature type="domain" description="Response regulatory" evidence="3">
    <location>
        <begin position="10"/>
        <end position="124"/>
    </location>
</feature>
<keyword evidence="5" id="KW-1185">Reference proteome</keyword>
<evidence type="ECO:0000256" key="1">
    <source>
        <dbReference type="ARBA" id="ARBA00022553"/>
    </source>
</evidence>
<dbReference type="InterPro" id="IPR050595">
    <property type="entry name" value="Bact_response_regulator"/>
</dbReference>
<dbReference type="InterPro" id="IPR011006">
    <property type="entry name" value="CheY-like_superfamily"/>
</dbReference>
<accession>A0A3R9NRU2</accession>